<evidence type="ECO:0000313" key="2">
    <source>
        <dbReference type="EMBL" id="PPQ82454.1"/>
    </source>
</evidence>
<dbReference type="AlphaFoldDB" id="A0A409WV97"/>
<evidence type="ECO:0000256" key="1">
    <source>
        <dbReference type="SAM" id="MobiDB-lite"/>
    </source>
</evidence>
<comment type="caution">
    <text evidence="2">The sequence shown here is derived from an EMBL/GenBank/DDBJ whole genome shotgun (WGS) entry which is preliminary data.</text>
</comment>
<protein>
    <submittedName>
        <fullName evidence="2">Uncharacterized protein</fullName>
    </submittedName>
</protein>
<accession>A0A409WV97</accession>
<dbReference type="OrthoDB" id="3027520at2759"/>
<organism evidence="2 3">
    <name type="scientific">Gymnopilus dilepis</name>
    <dbReference type="NCBI Taxonomy" id="231916"/>
    <lineage>
        <taxon>Eukaryota</taxon>
        <taxon>Fungi</taxon>
        <taxon>Dikarya</taxon>
        <taxon>Basidiomycota</taxon>
        <taxon>Agaricomycotina</taxon>
        <taxon>Agaricomycetes</taxon>
        <taxon>Agaricomycetidae</taxon>
        <taxon>Agaricales</taxon>
        <taxon>Agaricineae</taxon>
        <taxon>Hymenogastraceae</taxon>
        <taxon>Gymnopilus</taxon>
    </lineage>
</organism>
<proteinExistence type="predicted"/>
<name>A0A409WV97_9AGAR</name>
<dbReference type="Proteomes" id="UP000284706">
    <property type="component" value="Unassembled WGS sequence"/>
</dbReference>
<feature type="region of interest" description="Disordered" evidence="1">
    <location>
        <begin position="24"/>
        <end position="44"/>
    </location>
</feature>
<reference evidence="2 3" key="1">
    <citation type="journal article" date="2018" name="Evol. Lett.">
        <title>Horizontal gene cluster transfer increased hallucinogenic mushroom diversity.</title>
        <authorList>
            <person name="Reynolds H.T."/>
            <person name="Vijayakumar V."/>
            <person name="Gluck-Thaler E."/>
            <person name="Korotkin H.B."/>
            <person name="Matheny P.B."/>
            <person name="Slot J.C."/>
        </authorList>
    </citation>
    <scope>NUCLEOTIDE SEQUENCE [LARGE SCALE GENOMIC DNA]</scope>
    <source>
        <strain evidence="2 3">SRW20</strain>
    </source>
</reference>
<evidence type="ECO:0000313" key="3">
    <source>
        <dbReference type="Proteomes" id="UP000284706"/>
    </source>
</evidence>
<dbReference type="EMBL" id="NHYE01004747">
    <property type="protein sequence ID" value="PPQ82454.1"/>
    <property type="molecule type" value="Genomic_DNA"/>
</dbReference>
<sequence>MRLIAGRNIRDAVSIARAAVATNTSQRYPTKQSSPSPLERRSDNDFSGIAVRSQNLEVANVPLDGIHGPDNSTAESALIRRPSYPWDSNSCWLDTSLQLLCSAVGRNFSQFSLFFQPLPDDSSLRKLFEVVYARRRMEWEGIADSHRLREQRDEWRWVLKELGIISDVDVAESLCVWMFELVRREPVERSYRAASYFEALLIEIHSCSGSEHSGGHHLEITSRPVRRRVHELSKVDHEKFDGSFKKWFGQFISLAKEPVVQPGCWRNHGTASLCTGIRKDLNDLVVSLPVLLVVEVAESISTNGRELVWDFPNTVEVADGLNCVYDLVGLVLVSISEPPHFIARYSDHEHIYDYDDRQNGGFAILNHCARFEDNLGVQSIPISNSYRVYSAFYHLRGGVEVQDTFYQSRVKFYSQRHDLHFSEGDLSKLSSITYSRSDFRMLTDIERFWVEPSSIDWRVEYVLSTFPLQEIPSPLLPNYALAPNQVLPDISFQEDPSYVIRCRCGLLGRWTLACQTVSINEDHSDHMSIPYTEEVEKALGPFTQLLLQLVHCPSSLQGPFIPAKNWLDGQGHDVSISPVQFTGGLSLMERAQIANWFETFVGKEAKNRQKWINRLPLAHAHTLFIAFRLRYGEATSRYKDARTNVVLQKAWDILVEGSLAPRIEVDVEKECIQLLEHELFGVDPGGNSWGSDVGGNQDNWVPTVL</sequence>
<dbReference type="InParanoid" id="A0A409WV97"/>
<dbReference type="STRING" id="231916.A0A409WV97"/>
<keyword evidence="3" id="KW-1185">Reference proteome</keyword>
<feature type="compositionally biased region" description="Polar residues" evidence="1">
    <location>
        <begin position="24"/>
        <end position="36"/>
    </location>
</feature>
<gene>
    <name evidence="2" type="ORF">CVT26_012730</name>
</gene>